<evidence type="ECO:0000313" key="8">
    <source>
        <dbReference type="Proteomes" id="UP001387110"/>
    </source>
</evidence>
<reference evidence="3 6" key="1">
    <citation type="journal article" date="2015" name="Int. J. Syst. Evol. Microbiol.">
        <title>Exiguobacterium enclense sp. nov., isolated from sediment.</title>
        <authorList>
            <person name="Dastager S.G."/>
            <person name="Mawlankar R."/>
            <person name="Sonalkar V.V."/>
            <person name="Thorat M.N."/>
            <person name="Mual P."/>
            <person name="Verma A."/>
            <person name="Krishnamurthi S."/>
            <person name="Tang S.K."/>
            <person name="Li W.J."/>
        </authorList>
    </citation>
    <scope>NUCLEOTIDE SEQUENCE [LARGE SCALE GENOMIC DNA]</scope>
    <source>
        <strain evidence="3 6">NIO-1109</strain>
    </source>
</reference>
<feature type="chain" id="PRO_5044547658" description="Intracellular proteinase inhibitor BsuPI domain-containing protein" evidence="1">
    <location>
        <begin position="19"/>
        <end position="148"/>
    </location>
</feature>
<dbReference type="EMBL" id="LDQV01000024">
    <property type="protein sequence ID" value="KTR26365.1"/>
    <property type="molecule type" value="Genomic_DNA"/>
</dbReference>
<evidence type="ECO:0000313" key="3">
    <source>
        <dbReference type="EMBL" id="KSU50501.1"/>
    </source>
</evidence>
<evidence type="ECO:0000313" key="4">
    <source>
        <dbReference type="EMBL" id="KTR26365.1"/>
    </source>
</evidence>
<dbReference type="Proteomes" id="UP001387110">
    <property type="component" value="Unassembled WGS sequence"/>
</dbReference>
<reference evidence="4 7" key="2">
    <citation type="journal article" date="2016" name="Front. Microbiol.">
        <title>Genomic Resource of Rice Seed Associated Bacteria.</title>
        <authorList>
            <person name="Midha S."/>
            <person name="Bansal K."/>
            <person name="Sharma S."/>
            <person name="Kumar N."/>
            <person name="Patil P.P."/>
            <person name="Chaudhry V."/>
            <person name="Patil P.B."/>
        </authorList>
    </citation>
    <scope>NUCLEOTIDE SEQUENCE [LARGE SCALE GENOMIC DNA]</scope>
    <source>
        <strain evidence="4 7">RSA11</strain>
    </source>
</reference>
<dbReference type="InterPro" id="IPR038144">
    <property type="entry name" value="IPI"/>
</dbReference>
<evidence type="ECO:0000313" key="5">
    <source>
        <dbReference type="EMBL" id="MEI4461496.1"/>
    </source>
</evidence>
<dbReference type="AlphaFoldDB" id="A0A0V8GJN9"/>
<evidence type="ECO:0000256" key="1">
    <source>
        <dbReference type="SAM" id="SignalP"/>
    </source>
</evidence>
<evidence type="ECO:0000313" key="7">
    <source>
        <dbReference type="Proteomes" id="UP000072605"/>
    </source>
</evidence>
<feature type="domain" description="Intracellular proteinase inhibitor BsuPI" evidence="2">
    <location>
        <begin position="35"/>
        <end position="113"/>
    </location>
</feature>
<feature type="signal peptide" evidence="1">
    <location>
        <begin position="1"/>
        <end position="18"/>
    </location>
</feature>
<dbReference type="Gene3D" id="2.60.40.2360">
    <property type="entry name" value="Intracellular proteinase inhibitor BsuPI"/>
    <property type="match status" value="1"/>
</dbReference>
<dbReference type="Proteomes" id="UP000072605">
    <property type="component" value="Unassembled WGS sequence"/>
</dbReference>
<sequence length="148" mass="16831">MKRLVFILLLLSVCLAGCQEKKQQATTTTNEPIRIAVKTTKQDDMMQLDISLTNPNDHSVNVTYPSSQRFQAQLIDAKQHVTYDFEKEQVFTQAIEKDTFTKHETKQYTVELPISSLGDSTEVRVSTIRQFKGASAKQTTDQQMIDSK</sequence>
<keyword evidence="8" id="KW-1185">Reference proteome</keyword>
<gene>
    <name evidence="3" type="ORF">AS033_03725</name>
    <name evidence="4" type="ORF">RSA11_10165</name>
    <name evidence="5" type="ORF">SZL87_03530</name>
</gene>
<dbReference type="Pfam" id="PF12690">
    <property type="entry name" value="BsuPI"/>
    <property type="match status" value="1"/>
</dbReference>
<proteinExistence type="predicted"/>
<organism evidence="3 6">
    <name type="scientific">Exiguobacterium indicum</name>
    <dbReference type="NCBI Taxonomy" id="296995"/>
    <lineage>
        <taxon>Bacteria</taxon>
        <taxon>Bacillati</taxon>
        <taxon>Bacillota</taxon>
        <taxon>Bacilli</taxon>
        <taxon>Bacillales</taxon>
        <taxon>Bacillales Family XII. Incertae Sedis</taxon>
        <taxon>Exiguobacterium</taxon>
    </lineage>
</organism>
<dbReference type="InterPro" id="IPR020481">
    <property type="entry name" value="Intracell_prot_inh_BsuPI"/>
</dbReference>
<protein>
    <recommendedName>
        <fullName evidence="2">Intracellular proteinase inhibitor BsuPI domain-containing protein</fullName>
    </recommendedName>
</protein>
<evidence type="ECO:0000259" key="2">
    <source>
        <dbReference type="Pfam" id="PF12690"/>
    </source>
</evidence>
<dbReference type="OrthoDB" id="2357106at2"/>
<dbReference type="GeneID" id="90837283"/>
<dbReference type="EMBL" id="JBAWKY010000001">
    <property type="protein sequence ID" value="MEI4461496.1"/>
    <property type="molecule type" value="Genomic_DNA"/>
</dbReference>
<dbReference type="EMBL" id="LNQL01000001">
    <property type="protein sequence ID" value="KSU50501.1"/>
    <property type="molecule type" value="Genomic_DNA"/>
</dbReference>
<accession>A0A0V8GJN9</accession>
<name>A0A0V8GJN9_9BACL</name>
<reference evidence="5 8" key="3">
    <citation type="submission" date="2023-12" db="EMBL/GenBank/DDBJ databases">
        <authorList>
            <person name="Easwaran N."/>
            <person name="Lazarus H.P.S."/>
        </authorList>
    </citation>
    <scope>NUCLEOTIDE SEQUENCE [LARGE SCALE GENOMIC DNA]</scope>
    <source>
        <strain evidence="5 8">VIT-2023</strain>
    </source>
</reference>
<dbReference type="Proteomes" id="UP000053797">
    <property type="component" value="Unassembled WGS sequence"/>
</dbReference>
<evidence type="ECO:0000313" key="6">
    <source>
        <dbReference type="Proteomes" id="UP000053797"/>
    </source>
</evidence>
<keyword evidence="1" id="KW-0732">Signal</keyword>
<comment type="caution">
    <text evidence="3">The sequence shown here is derived from an EMBL/GenBank/DDBJ whole genome shotgun (WGS) entry which is preliminary data.</text>
</comment>
<dbReference type="RefSeq" id="WP_023468865.1">
    <property type="nucleotide sequence ID" value="NZ_FMYN01000001.1"/>
</dbReference>